<accession>A0A0C1BWX4</accession>
<dbReference type="Proteomes" id="UP000031307">
    <property type="component" value="Unassembled WGS sequence"/>
</dbReference>
<proteinExistence type="predicted"/>
<evidence type="ECO:0000313" key="2">
    <source>
        <dbReference type="Proteomes" id="UP000031307"/>
    </source>
</evidence>
<name>A0A0C1BWX4_9BACT</name>
<dbReference type="EMBL" id="JSAM01000133">
    <property type="protein sequence ID" value="KIA76081.1"/>
    <property type="molecule type" value="Genomic_DNA"/>
</dbReference>
<protein>
    <submittedName>
        <fullName evidence="1">Uncharacterized protein</fullName>
    </submittedName>
</protein>
<gene>
    <name evidence="1" type="ORF">DB43_AX00030</name>
</gene>
<evidence type="ECO:0000313" key="1">
    <source>
        <dbReference type="EMBL" id="KIA76081.1"/>
    </source>
</evidence>
<dbReference type="PATRIC" id="fig|83552.4.peg.2806"/>
<reference evidence="1 2" key="1">
    <citation type="journal article" date="2014" name="Mol. Biol. Evol.">
        <title>Massive expansion of Ubiquitination-related gene families within the Chlamydiae.</title>
        <authorList>
            <person name="Domman D."/>
            <person name="Collingro A."/>
            <person name="Lagkouvardos I."/>
            <person name="Gehre L."/>
            <person name="Weinmaier T."/>
            <person name="Rattei T."/>
            <person name="Subtil A."/>
            <person name="Horn M."/>
        </authorList>
    </citation>
    <scope>NUCLEOTIDE SEQUENCE [LARGE SCALE GENOMIC DNA]</scope>
    <source>
        <strain evidence="1 2">OEW1</strain>
    </source>
</reference>
<organism evidence="1 2">
    <name type="scientific">Parachlamydia acanthamoebae</name>
    <dbReference type="NCBI Taxonomy" id="83552"/>
    <lineage>
        <taxon>Bacteria</taxon>
        <taxon>Pseudomonadati</taxon>
        <taxon>Chlamydiota</taxon>
        <taxon>Chlamydiia</taxon>
        <taxon>Parachlamydiales</taxon>
        <taxon>Parachlamydiaceae</taxon>
        <taxon>Parachlamydia</taxon>
    </lineage>
</organism>
<dbReference type="AlphaFoldDB" id="A0A0C1BWX4"/>
<sequence>MFRGRGKIVLSFKAEGRRRNAMSSISLVPVTIDGVTYQANVEYTASQVGQAYQQYLQTFVDVFNMSASSATTNITQTTADQMSAAIQQLLDLAKNGLQVQVDPSLPPKTYYMTVEMANNVDLLVQSLKATGAADPTSALTVEQAQQWKSLSAASPVISTILTAAISASGEANRSLQSLVELIYVKTGNEVLGDSMASLENALQITKDSLNILNDLQTMHNRITTYSKSAFSSTFNLHRPAVGSDPSLFRNQYPSAASAYFGKPIDPVLNPDLASTNAAGSTVPGVDFQAALTQLITLRNRLQDEINQLIPVTSATSATVGDTLLGKLQAVLKDLNTYFAVSGVPVTASTNTADAFKAFKTWMLDNLDQHSNANAGKAGLIQQNLTFAITAGESTNDSQKEQVRRYLYVFEEYYKSASAILQALTQIITKMAQNIAK</sequence>
<comment type="caution">
    <text evidence="1">The sequence shown here is derived from an EMBL/GenBank/DDBJ whole genome shotgun (WGS) entry which is preliminary data.</text>
</comment>